<feature type="chain" id="PRO_5046712639" evidence="1">
    <location>
        <begin position="21"/>
        <end position="178"/>
    </location>
</feature>
<evidence type="ECO:0000313" key="3">
    <source>
        <dbReference type="Proteomes" id="UP001595632"/>
    </source>
</evidence>
<accession>A0ABV7H145</accession>
<dbReference type="EMBL" id="JBHRTB010000010">
    <property type="protein sequence ID" value="MFC3145436.1"/>
    <property type="molecule type" value="Genomic_DNA"/>
</dbReference>
<protein>
    <submittedName>
        <fullName evidence="2">DUF2155 domain-containing protein</fullName>
    </submittedName>
</protein>
<dbReference type="InterPro" id="IPR019225">
    <property type="entry name" value="DUF2155"/>
</dbReference>
<keyword evidence="1" id="KW-0732">Signal</keyword>
<name>A0ABV7H145_9RHOB</name>
<dbReference type="Proteomes" id="UP001595632">
    <property type="component" value="Unassembled WGS sequence"/>
</dbReference>
<dbReference type="RefSeq" id="WP_275632395.1">
    <property type="nucleotide sequence ID" value="NZ_JARGYD010000003.1"/>
</dbReference>
<proteinExistence type="predicted"/>
<evidence type="ECO:0000256" key="1">
    <source>
        <dbReference type="SAM" id="SignalP"/>
    </source>
</evidence>
<comment type="caution">
    <text evidence="2">The sequence shown here is derived from an EMBL/GenBank/DDBJ whole genome shotgun (WGS) entry which is preliminary data.</text>
</comment>
<keyword evidence="3" id="KW-1185">Reference proteome</keyword>
<organism evidence="2 3">
    <name type="scientific">Psychromarinibacter halotolerans</name>
    <dbReference type="NCBI Taxonomy" id="1775175"/>
    <lineage>
        <taxon>Bacteria</taxon>
        <taxon>Pseudomonadati</taxon>
        <taxon>Pseudomonadota</taxon>
        <taxon>Alphaproteobacteria</taxon>
        <taxon>Rhodobacterales</taxon>
        <taxon>Paracoccaceae</taxon>
        <taxon>Psychromarinibacter</taxon>
    </lineage>
</organism>
<evidence type="ECO:0000313" key="2">
    <source>
        <dbReference type="EMBL" id="MFC3145436.1"/>
    </source>
</evidence>
<feature type="signal peptide" evidence="1">
    <location>
        <begin position="1"/>
        <end position="20"/>
    </location>
</feature>
<dbReference type="Pfam" id="PF09923">
    <property type="entry name" value="DUF2155"/>
    <property type="match status" value="1"/>
</dbReference>
<gene>
    <name evidence="2" type="ORF">ACFOGP_22135</name>
</gene>
<reference evidence="3" key="1">
    <citation type="journal article" date="2019" name="Int. J. Syst. Evol. Microbiol.">
        <title>The Global Catalogue of Microorganisms (GCM) 10K type strain sequencing project: providing services to taxonomists for standard genome sequencing and annotation.</title>
        <authorList>
            <consortium name="The Broad Institute Genomics Platform"/>
            <consortium name="The Broad Institute Genome Sequencing Center for Infectious Disease"/>
            <person name="Wu L."/>
            <person name="Ma J."/>
        </authorList>
    </citation>
    <scope>NUCLEOTIDE SEQUENCE [LARGE SCALE GENOMIC DNA]</scope>
    <source>
        <strain evidence="3">KCTC 52366</strain>
    </source>
</reference>
<sequence>MIRTLALAAGLALTAVSAAAQQDNGVLIVPPEQDGTLIPPGQRLQDGTVLERMDDGSLLEPDLDLEFIPDDVEPVAPPVRAVSASGGVVRVLDRTANQVVDIDMANGDTQGLGKLQVTLGGCRYPEDNPSGDAFAYLVIREAGEEVPVFEGWMVASSPALNALDHPRYDVWVLRCNMS</sequence>